<dbReference type="SUPFAM" id="SSF54862">
    <property type="entry name" value="4Fe-4S ferredoxins"/>
    <property type="match status" value="1"/>
</dbReference>
<dbReference type="PANTHER" id="PTHR43193">
    <property type="match status" value="1"/>
</dbReference>
<dbReference type="Proteomes" id="UP000095591">
    <property type="component" value="Unassembled WGS sequence"/>
</dbReference>
<keyword evidence="1" id="KW-0012">Acyltransferase</keyword>
<dbReference type="EMBL" id="CYXP01000002">
    <property type="protein sequence ID" value="CUM92062.1"/>
    <property type="molecule type" value="Genomic_DNA"/>
</dbReference>
<dbReference type="PROSITE" id="PS00198">
    <property type="entry name" value="4FE4S_FER_1"/>
    <property type="match status" value="1"/>
</dbReference>
<organism evidence="1 2">
    <name type="scientific">Parabacteroides distasonis</name>
    <dbReference type="NCBI Taxonomy" id="823"/>
    <lineage>
        <taxon>Bacteria</taxon>
        <taxon>Pseudomonadati</taxon>
        <taxon>Bacteroidota</taxon>
        <taxon>Bacteroidia</taxon>
        <taxon>Bacteroidales</taxon>
        <taxon>Tannerellaceae</taxon>
        <taxon>Parabacteroides</taxon>
    </lineage>
</organism>
<dbReference type="CDD" id="cd04647">
    <property type="entry name" value="LbH_MAT_like"/>
    <property type="match status" value="1"/>
</dbReference>
<dbReference type="SUPFAM" id="SSF51161">
    <property type="entry name" value="Trimeric LpxA-like enzymes"/>
    <property type="match status" value="1"/>
</dbReference>
<proteinExistence type="predicted"/>
<dbReference type="Pfam" id="PF12838">
    <property type="entry name" value="Fer4_7"/>
    <property type="match status" value="1"/>
</dbReference>
<dbReference type="Pfam" id="PF04432">
    <property type="entry name" value="FrhB_FdhB_C"/>
    <property type="match status" value="1"/>
</dbReference>
<dbReference type="PANTHER" id="PTHR43193:SF2">
    <property type="entry name" value="POLYFERREDOXIN PROTEIN FWDF"/>
    <property type="match status" value="1"/>
</dbReference>
<keyword evidence="1" id="KW-0808">Transferase</keyword>
<dbReference type="RefSeq" id="WP_057318987.1">
    <property type="nucleotide sequence ID" value="NZ_CYXP01000002.1"/>
</dbReference>
<sequence>MIQITDKSKCCGCNACGDVCTHKAITFKTDIEGFWYPEVDKNKCTDCGLCEKICPNLHSEELKKNDFEIPACYAAVHKNIEVRFDSTSGGTFTALAEYVYKQGGYVGGAVYNEDWSVSQFLSADKIDLPRLRSSKYLQSRFDGFYITVREALKTGKPVLVCGGPCQMAALRSFLHKPYDNLILVDYICRGIASPLFFRKYIEYLENKHHSKVVYFKAKNKELGWRKHTFKVLFENRDVEYQTLENNPWRILNYVVPEVCRPSCFECPFKGFPRTTDITIGDLWADKKYIPKEFDNDLGTSVVFVHSKKGADLIQNIKTLKKQDFPLDKAIAGNCHLMKPLCHSSHDRDAFYAILNESLDACIKKYLPHFGVEQLSVKEKLKNLVRFFLNVKRVSGWSLGTWLKNFRYNFFCEQVKGNVLEGKYFIINKYCTIVLESKAQLILNAPFYFGNKRIKGSRLDSRLLIESGGRMEIKYGSYNVAYGADIEVFQNAILEIGGELGANIGLTIICADHISIGQHTGCGRNVTIRDNNGEHFISIRGYKTSSPVTIKEHVWLTESCTVMPGAVIEPGAIISARSVVSGHIPAFSIVKGDPAVVVEKNIVWKG</sequence>
<accession>A0A174L8N7</accession>
<protein>
    <submittedName>
        <fullName evidence="1">Putative acetyltransferase SA2342</fullName>
        <ecNumber evidence="1">2.3.1.-</ecNumber>
    </submittedName>
</protein>
<dbReference type="InterPro" id="IPR007525">
    <property type="entry name" value="FrhB_FdhB_C"/>
</dbReference>
<dbReference type="Gene3D" id="2.160.10.10">
    <property type="entry name" value="Hexapeptide repeat proteins"/>
    <property type="match status" value="1"/>
</dbReference>
<evidence type="ECO:0000313" key="1">
    <source>
        <dbReference type="EMBL" id="CUM92062.1"/>
    </source>
</evidence>
<dbReference type="GO" id="GO:0016746">
    <property type="term" value="F:acyltransferase activity"/>
    <property type="evidence" value="ECO:0007669"/>
    <property type="project" value="UniProtKB-KW"/>
</dbReference>
<dbReference type="EC" id="2.3.1.-" evidence="1"/>
<dbReference type="InterPro" id="IPR017900">
    <property type="entry name" value="4Fe4S_Fe_S_CS"/>
</dbReference>
<dbReference type="PROSITE" id="PS51379">
    <property type="entry name" value="4FE4S_FER_2"/>
    <property type="match status" value="2"/>
</dbReference>
<dbReference type="InterPro" id="IPR017896">
    <property type="entry name" value="4Fe4S_Fe-S-bd"/>
</dbReference>
<gene>
    <name evidence="1" type="ORF">ERS852429_01109</name>
</gene>
<dbReference type="InterPro" id="IPR011004">
    <property type="entry name" value="Trimer_LpxA-like_sf"/>
</dbReference>
<reference evidence="1 2" key="1">
    <citation type="submission" date="2015-09" db="EMBL/GenBank/DDBJ databases">
        <authorList>
            <consortium name="Pathogen Informatics"/>
        </authorList>
    </citation>
    <scope>NUCLEOTIDE SEQUENCE [LARGE SCALE GENOMIC DNA]</scope>
    <source>
        <strain evidence="1 2">2789STDY5608872</strain>
    </source>
</reference>
<dbReference type="Gene3D" id="3.30.70.20">
    <property type="match status" value="1"/>
</dbReference>
<name>A0A174L8N7_PARDI</name>
<dbReference type="InterPro" id="IPR052977">
    <property type="entry name" value="Polyferredoxin-like_ET"/>
</dbReference>
<evidence type="ECO:0000313" key="2">
    <source>
        <dbReference type="Proteomes" id="UP000095591"/>
    </source>
</evidence>
<dbReference type="AlphaFoldDB" id="A0A174L8N7"/>